<sequence>MKLNINIFRRKGKEEAYAGKYLNRRRPEGTAQKAVYISRENHEAVKRIVGMAGGQGTTISGYIDSIVTEHLERHRAELETLHGRKSHGIVEQITISRW</sequence>
<dbReference type="Pfam" id="PF11888">
    <property type="entry name" value="DUF3408"/>
    <property type="match status" value="1"/>
</dbReference>
<reference evidence="2" key="1">
    <citation type="submission" date="2017-04" db="EMBL/GenBank/DDBJ databases">
        <title>Function of individual gut microbiota members based on whole genome sequencing of pure cultures obtained from chicken caecum.</title>
        <authorList>
            <person name="Medvecky M."/>
            <person name="Cejkova D."/>
            <person name="Polansky O."/>
            <person name="Karasova D."/>
            <person name="Kubasova T."/>
            <person name="Cizek A."/>
            <person name="Rychlik I."/>
        </authorList>
    </citation>
    <scope>NUCLEOTIDE SEQUENCE [LARGE SCALE GENOMIC DNA]</scope>
    <source>
        <strain evidence="2">An42</strain>
    </source>
</reference>
<evidence type="ECO:0000313" key="1">
    <source>
        <dbReference type="EMBL" id="OUO03978.1"/>
    </source>
</evidence>
<dbReference type="AlphaFoldDB" id="A0A9Q5X736"/>
<dbReference type="InterPro" id="IPR021823">
    <property type="entry name" value="DUF3408"/>
</dbReference>
<accession>A0A9Q5X736</accession>
<dbReference type="EMBL" id="NFIJ01000017">
    <property type="protein sequence ID" value="OUO03978.1"/>
    <property type="molecule type" value="Genomic_DNA"/>
</dbReference>
<name>A0A9Q5X736_9BACT</name>
<dbReference type="Proteomes" id="UP000195975">
    <property type="component" value="Unassembled WGS sequence"/>
</dbReference>
<dbReference type="RefSeq" id="WP_087375601.1">
    <property type="nucleotide sequence ID" value="NZ_NFIJ01000017.1"/>
</dbReference>
<protein>
    <recommendedName>
        <fullName evidence="3">DUF3408 domain-containing protein</fullName>
    </recommendedName>
</protein>
<proteinExistence type="predicted"/>
<evidence type="ECO:0000313" key="2">
    <source>
        <dbReference type="Proteomes" id="UP000195975"/>
    </source>
</evidence>
<organism evidence="1 2">
    <name type="scientific">Parabacteroides johnsonii</name>
    <dbReference type="NCBI Taxonomy" id="387661"/>
    <lineage>
        <taxon>Bacteria</taxon>
        <taxon>Pseudomonadati</taxon>
        <taxon>Bacteroidota</taxon>
        <taxon>Bacteroidia</taxon>
        <taxon>Bacteroidales</taxon>
        <taxon>Tannerellaceae</taxon>
        <taxon>Parabacteroides</taxon>
    </lineage>
</organism>
<evidence type="ECO:0008006" key="3">
    <source>
        <dbReference type="Google" id="ProtNLM"/>
    </source>
</evidence>
<comment type="caution">
    <text evidence="1">The sequence shown here is derived from an EMBL/GenBank/DDBJ whole genome shotgun (WGS) entry which is preliminary data.</text>
</comment>
<gene>
    <name evidence="1" type="ORF">B5F96_14055</name>
</gene>